<dbReference type="EMBL" id="JAGFMF010012286">
    <property type="protein sequence ID" value="KAG8504689.1"/>
    <property type="molecule type" value="Genomic_DNA"/>
</dbReference>
<name>A0A8J5ZF34_GALPY</name>
<dbReference type="AlphaFoldDB" id="A0A8J5ZF34"/>
<evidence type="ECO:0000256" key="1">
    <source>
        <dbReference type="SAM" id="MobiDB-lite"/>
    </source>
</evidence>
<keyword evidence="3" id="KW-1185">Reference proteome</keyword>
<protein>
    <submittedName>
        <fullName evidence="2">Uncharacterized protein</fullName>
    </submittedName>
</protein>
<dbReference type="Proteomes" id="UP000700334">
    <property type="component" value="Unassembled WGS sequence"/>
</dbReference>
<evidence type="ECO:0000313" key="2">
    <source>
        <dbReference type="EMBL" id="KAG8504689.1"/>
    </source>
</evidence>
<feature type="region of interest" description="Disordered" evidence="1">
    <location>
        <begin position="50"/>
        <end position="75"/>
    </location>
</feature>
<sequence length="103" mass="11835">MVCSLGLLENMASFLWTHICKSTRKGKTFAKRVNVHIECSRHLKSRDSFLRPMIENDPKKSQRKRNSGSVEAPACSPRKCTMWEPMGRSPSCWNLFPLNSLHD</sequence>
<feature type="compositionally biased region" description="Basic and acidic residues" evidence="1">
    <location>
        <begin position="50"/>
        <end position="60"/>
    </location>
</feature>
<accession>A0A8J5ZF34</accession>
<reference evidence="2" key="1">
    <citation type="journal article" date="2021" name="Evol. Appl.">
        <title>The genome of the Pyrenean desman and the effects of bottlenecks and inbreeding on the genomic landscape of an endangered species.</title>
        <authorList>
            <person name="Escoda L."/>
            <person name="Castresana J."/>
        </authorList>
    </citation>
    <scope>NUCLEOTIDE SEQUENCE</scope>
    <source>
        <strain evidence="2">IBE-C5619</strain>
    </source>
</reference>
<organism evidence="2 3">
    <name type="scientific">Galemys pyrenaicus</name>
    <name type="common">Iberian desman</name>
    <name type="synonym">Pyrenean desman</name>
    <dbReference type="NCBI Taxonomy" id="202257"/>
    <lineage>
        <taxon>Eukaryota</taxon>
        <taxon>Metazoa</taxon>
        <taxon>Chordata</taxon>
        <taxon>Craniata</taxon>
        <taxon>Vertebrata</taxon>
        <taxon>Euteleostomi</taxon>
        <taxon>Mammalia</taxon>
        <taxon>Eutheria</taxon>
        <taxon>Laurasiatheria</taxon>
        <taxon>Eulipotyphla</taxon>
        <taxon>Talpidae</taxon>
        <taxon>Galemys</taxon>
    </lineage>
</organism>
<comment type="caution">
    <text evidence="2">The sequence shown here is derived from an EMBL/GenBank/DDBJ whole genome shotgun (WGS) entry which is preliminary data.</text>
</comment>
<gene>
    <name evidence="2" type="ORF">J0S82_013776</name>
</gene>
<feature type="non-terminal residue" evidence="2">
    <location>
        <position position="103"/>
    </location>
</feature>
<evidence type="ECO:0000313" key="3">
    <source>
        <dbReference type="Proteomes" id="UP000700334"/>
    </source>
</evidence>
<proteinExistence type="predicted"/>